<feature type="region of interest" description="Disordered" evidence="1">
    <location>
        <begin position="115"/>
        <end position="147"/>
    </location>
</feature>
<evidence type="ECO:0000313" key="2">
    <source>
        <dbReference type="EMBL" id="KAH8378193.1"/>
    </source>
</evidence>
<proteinExistence type="predicted"/>
<dbReference type="AlphaFoldDB" id="A0AAD4K681"/>
<name>A0AAD4K681_9MUSC</name>
<gene>
    <name evidence="2" type="ORF">KR093_009997</name>
</gene>
<reference evidence="2" key="1">
    <citation type="journal article" date="2021" name="Mol. Ecol. Resour.">
        <title>Phylogenomic analyses of the genus Drosophila reveals genomic signals of climate adaptation.</title>
        <authorList>
            <person name="Li F."/>
            <person name="Rane R.V."/>
            <person name="Luria V."/>
            <person name="Xiong Z."/>
            <person name="Chen J."/>
            <person name="Li Z."/>
            <person name="Catullo R.A."/>
            <person name="Griffin P.C."/>
            <person name="Schiffer M."/>
            <person name="Pearce S."/>
            <person name="Lee S.F."/>
            <person name="McElroy K."/>
            <person name="Stocker A."/>
            <person name="Shirriffs J."/>
            <person name="Cockerell F."/>
            <person name="Coppin C."/>
            <person name="Sgro C.M."/>
            <person name="Karger A."/>
            <person name="Cain J.W."/>
            <person name="Weber J.A."/>
            <person name="Santpere G."/>
            <person name="Kirschner M.W."/>
            <person name="Hoffmann A.A."/>
            <person name="Oakeshott J.G."/>
            <person name="Zhang G."/>
        </authorList>
    </citation>
    <scope>NUCLEOTIDE SEQUENCE</scope>
    <source>
        <strain evidence="2">BGI-SZ-2011g</strain>
    </source>
</reference>
<sequence>MMAFAFKNPTYPYMVNLQNDLIDRQISEYKVAHPSRCTSDLMNRMSPEIRAQLFQGNARVRHINWSKILKDFLPRNPQSTDTIPNKQRNKQYKPVVLRNKTPFVQLNPDPFELEVNTSSRPSSAYTLPQNRDSDVRELRPTGDSSTNNLTEMRNIVLPFYQRILSFDLQSVLRTLTTQLQDIQSMVMGSDSVRQLNRVLNFLYDLFVSITIGGRQAVPRLQRAVLDTYAHFNTFDGIAVPLSLHVVPSNASTYTPRAVFNELPRPRIEQSSLSGSNIASYGRNCCPEKKNVQSNPEPGLKAT</sequence>
<organism evidence="2 3">
    <name type="scientific">Drosophila rubida</name>
    <dbReference type="NCBI Taxonomy" id="30044"/>
    <lineage>
        <taxon>Eukaryota</taxon>
        <taxon>Metazoa</taxon>
        <taxon>Ecdysozoa</taxon>
        <taxon>Arthropoda</taxon>
        <taxon>Hexapoda</taxon>
        <taxon>Insecta</taxon>
        <taxon>Pterygota</taxon>
        <taxon>Neoptera</taxon>
        <taxon>Endopterygota</taxon>
        <taxon>Diptera</taxon>
        <taxon>Brachycera</taxon>
        <taxon>Muscomorpha</taxon>
        <taxon>Ephydroidea</taxon>
        <taxon>Drosophilidae</taxon>
        <taxon>Drosophila</taxon>
    </lineage>
</organism>
<evidence type="ECO:0000256" key="1">
    <source>
        <dbReference type="SAM" id="MobiDB-lite"/>
    </source>
</evidence>
<comment type="caution">
    <text evidence="2">The sequence shown here is derived from an EMBL/GenBank/DDBJ whole genome shotgun (WGS) entry which is preliminary data.</text>
</comment>
<protein>
    <submittedName>
        <fullName evidence="2">Uncharacterized protein</fullName>
    </submittedName>
</protein>
<accession>A0AAD4K681</accession>
<dbReference type="Proteomes" id="UP001200034">
    <property type="component" value="Unassembled WGS sequence"/>
</dbReference>
<evidence type="ECO:0000313" key="3">
    <source>
        <dbReference type="Proteomes" id="UP001200034"/>
    </source>
</evidence>
<dbReference type="EMBL" id="JAJJHW010001127">
    <property type="protein sequence ID" value="KAH8378193.1"/>
    <property type="molecule type" value="Genomic_DNA"/>
</dbReference>
<feature type="compositionally biased region" description="Polar residues" evidence="1">
    <location>
        <begin position="115"/>
        <end position="130"/>
    </location>
</feature>
<keyword evidence="3" id="KW-1185">Reference proteome</keyword>
<feature type="compositionally biased region" description="Basic and acidic residues" evidence="1">
    <location>
        <begin position="131"/>
        <end position="140"/>
    </location>
</feature>